<sequence length="245" mass="29085">MKNPLFILMFLISSVSFSQESFFLKEKDTLYIVFDNPDANNHVDKLYNNIKKDEGKTVVGLSSIYFLLDSTRIQKRKEFYKGREAHSKSNFGAIGASSSCDWCFGLYFVHKSISTSKINQSPKSDPIYINYKKNHLDKGNVSLKDTLDFDKLLFNMVYYRYYPPISTLQLSKKELKEKKVFYFDGSTKKYNELKEILKEPLYLFMLDKIWVKQELNFKVNQTEYYIFNEVMYRSRTRSLYPELRN</sequence>
<dbReference type="RefSeq" id="WP_148455851.1">
    <property type="nucleotide sequence ID" value="NZ_VSFC01000052.1"/>
</dbReference>
<dbReference type="AlphaFoldDB" id="A0A5D0G3V5"/>
<reference evidence="2 3" key="1">
    <citation type="submission" date="2019-08" db="EMBL/GenBank/DDBJ databases">
        <title>Formosa sediminis sp. nov., isolated from marine sediment.</title>
        <authorList>
            <person name="Cao W.R."/>
        </authorList>
    </citation>
    <scope>NUCLEOTIDE SEQUENCE [LARGE SCALE GENOMIC DNA]</scope>
    <source>
        <strain evidence="2 3">1494</strain>
    </source>
</reference>
<evidence type="ECO:0000313" key="3">
    <source>
        <dbReference type="Proteomes" id="UP000324550"/>
    </source>
</evidence>
<proteinExistence type="predicted"/>
<comment type="caution">
    <text evidence="2">The sequence shown here is derived from an EMBL/GenBank/DDBJ whole genome shotgun (WGS) entry which is preliminary data.</text>
</comment>
<feature type="chain" id="PRO_5022854916" evidence="1">
    <location>
        <begin position="19"/>
        <end position="245"/>
    </location>
</feature>
<organism evidence="2 3">
    <name type="scientific">Formosa maritima</name>
    <dbReference type="NCBI Taxonomy" id="2592046"/>
    <lineage>
        <taxon>Bacteria</taxon>
        <taxon>Pseudomonadati</taxon>
        <taxon>Bacteroidota</taxon>
        <taxon>Flavobacteriia</taxon>
        <taxon>Flavobacteriales</taxon>
        <taxon>Flavobacteriaceae</taxon>
        <taxon>Formosa</taxon>
    </lineage>
</organism>
<keyword evidence="3" id="KW-1185">Reference proteome</keyword>
<evidence type="ECO:0000256" key="1">
    <source>
        <dbReference type="SAM" id="SignalP"/>
    </source>
</evidence>
<accession>A0A5D0G3V5</accession>
<gene>
    <name evidence="2" type="ORF">FVF61_09900</name>
</gene>
<dbReference type="Proteomes" id="UP000324550">
    <property type="component" value="Unassembled WGS sequence"/>
</dbReference>
<protein>
    <submittedName>
        <fullName evidence="2">Uncharacterized protein</fullName>
    </submittedName>
</protein>
<dbReference type="OrthoDB" id="9824248at2"/>
<name>A0A5D0G3V5_9FLAO</name>
<dbReference type="EMBL" id="VSFC01000052">
    <property type="protein sequence ID" value="TYA52969.1"/>
    <property type="molecule type" value="Genomic_DNA"/>
</dbReference>
<evidence type="ECO:0000313" key="2">
    <source>
        <dbReference type="EMBL" id="TYA52969.1"/>
    </source>
</evidence>
<keyword evidence="1" id="KW-0732">Signal</keyword>
<feature type="signal peptide" evidence="1">
    <location>
        <begin position="1"/>
        <end position="18"/>
    </location>
</feature>